<evidence type="ECO:0000256" key="2">
    <source>
        <dbReference type="ARBA" id="ARBA00008834"/>
    </source>
</evidence>
<evidence type="ECO:0000256" key="7">
    <source>
        <dbReference type="ARBA" id="ARBA00023316"/>
    </source>
</evidence>
<dbReference type="InterPro" id="IPR000743">
    <property type="entry name" value="Glyco_hydro_28"/>
</dbReference>
<dbReference type="InterPro" id="IPR012334">
    <property type="entry name" value="Pectin_lyas_fold"/>
</dbReference>
<accession>A0A0L9VTV5</accession>
<dbReference type="SUPFAM" id="SSF51126">
    <property type="entry name" value="Pectin lyase-like"/>
    <property type="match status" value="1"/>
</dbReference>
<dbReference type="PANTHER" id="PTHR31375">
    <property type="match status" value="1"/>
</dbReference>
<keyword evidence="5 8" id="KW-0378">Hydrolase</keyword>
<dbReference type="GO" id="GO:0071555">
    <property type="term" value="P:cell wall organization"/>
    <property type="evidence" value="ECO:0007669"/>
    <property type="project" value="UniProtKB-KW"/>
</dbReference>
<dbReference type="EMBL" id="CM003381">
    <property type="protein sequence ID" value="KOM58506.1"/>
    <property type="molecule type" value="Genomic_DNA"/>
</dbReference>
<feature type="chain" id="PRO_5005597109" description="Pectate lyase superfamily protein domain-containing protein" evidence="9">
    <location>
        <begin position="20"/>
        <end position="212"/>
    </location>
</feature>
<keyword evidence="4" id="KW-0964">Secreted</keyword>
<comment type="similarity">
    <text evidence="2 8">Belongs to the glycosyl hydrolase 28 family.</text>
</comment>
<evidence type="ECO:0000256" key="6">
    <source>
        <dbReference type="ARBA" id="ARBA00023295"/>
    </source>
</evidence>
<evidence type="ECO:0000313" key="11">
    <source>
        <dbReference type="Proteomes" id="UP000053144"/>
    </source>
</evidence>
<dbReference type="Pfam" id="PF00295">
    <property type="entry name" value="Glyco_hydro_28"/>
    <property type="match status" value="1"/>
</dbReference>
<evidence type="ECO:0000256" key="9">
    <source>
        <dbReference type="SAM" id="SignalP"/>
    </source>
</evidence>
<gene>
    <name evidence="10" type="ORF">LR48_Vigan11g154000</name>
</gene>
<dbReference type="STRING" id="3914.A0A0L9VTV5"/>
<evidence type="ECO:0000256" key="8">
    <source>
        <dbReference type="RuleBase" id="RU361169"/>
    </source>
</evidence>
<dbReference type="OMA" id="EIHASCN"/>
<reference evidence="11" key="1">
    <citation type="journal article" date="2015" name="Proc. Natl. Acad. Sci. U.S.A.">
        <title>Genome sequencing of adzuki bean (Vigna angularis) provides insight into high starch and low fat accumulation and domestication.</title>
        <authorList>
            <person name="Yang K."/>
            <person name="Tian Z."/>
            <person name="Chen C."/>
            <person name="Luo L."/>
            <person name="Zhao B."/>
            <person name="Wang Z."/>
            <person name="Yu L."/>
            <person name="Li Y."/>
            <person name="Sun Y."/>
            <person name="Li W."/>
            <person name="Chen Y."/>
            <person name="Li Y."/>
            <person name="Zhang Y."/>
            <person name="Ai D."/>
            <person name="Zhao J."/>
            <person name="Shang C."/>
            <person name="Ma Y."/>
            <person name="Wu B."/>
            <person name="Wang M."/>
            <person name="Gao L."/>
            <person name="Sun D."/>
            <person name="Zhang P."/>
            <person name="Guo F."/>
            <person name="Wang W."/>
            <person name="Li Y."/>
            <person name="Wang J."/>
            <person name="Varshney R.K."/>
            <person name="Wang J."/>
            <person name="Ling H.Q."/>
            <person name="Wan P."/>
        </authorList>
    </citation>
    <scope>NUCLEOTIDE SEQUENCE</scope>
    <source>
        <strain evidence="11">cv. Jingnong 6</strain>
    </source>
</reference>
<evidence type="ECO:0000256" key="3">
    <source>
        <dbReference type="ARBA" id="ARBA00022512"/>
    </source>
</evidence>
<evidence type="ECO:0000313" key="10">
    <source>
        <dbReference type="EMBL" id="KOM58506.1"/>
    </source>
</evidence>
<dbReference type="Proteomes" id="UP000053144">
    <property type="component" value="Chromosome 11"/>
</dbReference>
<comment type="subcellular location">
    <subcellularLocation>
        <location evidence="1">Secreted</location>
        <location evidence="1">Cell wall</location>
    </subcellularLocation>
</comment>
<dbReference type="Gene3D" id="2.160.20.10">
    <property type="entry name" value="Single-stranded right-handed beta-helix, Pectin lyase-like"/>
    <property type="match status" value="2"/>
</dbReference>
<dbReference type="AlphaFoldDB" id="A0A0L9VTV5"/>
<keyword evidence="7" id="KW-0961">Cell wall biogenesis/degradation</keyword>
<dbReference type="GO" id="GO:0004650">
    <property type="term" value="F:polygalacturonase activity"/>
    <property type="evidence" value="ECO:0007669"/>
    <property type="project" value="InterPro"/>
</dbReference>
<feature type="signal peptide" evidence="9">
    <location>
        <begin position="1"/>
        <end position="19"/>
    </location>
</feature>
<dbReference type="InterPro" id="IPR011050">
    <property type="entry name" value="Pectin_lyase_fold/virulence"/>
</dbReference>
<protein>
    <recommendedName>
        <fullName evidence="12">Pectate lyase superfamily protein domain-containing protein</fullName>
    </recommendedName>
</protein>
<dbReference type="GO" id="GO:0005975">
    <property type="term" value="P:carbohydrate metabolic process"/>
    <property type="evidence" value="ECO:0007669"/>
    <property type="project" value="InterPro"/>
</dbReference>
<name>A0A0L9VTV5_PHAAN</name>
<sequence length="212" mass="22632">MQSLISFVLVLAFISPCLCYNDTKTGLYNVMNYGAKGDGISDDAQIRGKVIAAEKNAWASYKYTWILISNVNGLTVDGSGGSLDGFGSSWWSCRNCPRPSDGSGYARGITFEEITLIQTRNPIIINQFYTNNGVSLKNGGVEVRGITFRGFHGTSMTGEAITLNCGPQGCFNITLDQINIASSQQGKPASCSCKNAHGTATSSVPNCPCLMP</sequence>
<dbReference type="Gramene" id="KOM58506">
    <property type="protein sequence ID" value="KOM58506"/>
    <property type="gene ID" value="LR48_Vigan11g154000"/>
</dbReference>
<keyword evidence="6 8" id="KW-0326">Glycosidase</keyword>
<keyword evidence="3" id="KW-0134">Cell wall</keyword>
<keyword evidence="9" id="KW-0732">Signal</keyword>
<evidence type="ECO:0008006" key="12">
    <source>
        <dbReference type="Google" id="ProtNLM"/>
    </source>
</evidence>
<proteinExistence type="inferred from homology"/>
<evidence type="ECO:0000256" key="4">
    <source>
        <dbReference type="ARBA" id="ARBA00022525"/>
    </source>
</evidence>
<organism evidence="10 11">
    <name type="scientific">Phaseolus angularis</name>
    <name type="common">Azuki bean</name>
    <name type="synonym">Vigna angularis</name>
    <dbReference type="NCBI Taxonomy" id="3914"/>
    <lineage>
        <taxon>Eukaryota</taxon>
        <taxon>Viridiplantae</taxon>
        <taxon>Streptophyta</taxon>
        <taxon>Embryophyta</taxon>
        <taxon>Tracheophyta</taxon>
        <taxon>Spermatophyta</taxon>
        <taxon>Magnoliopsida</taxon>
        <taxon>eudicotyledons</taxon>
        <taxon>Gunneridae</taxon>
        <taxon>Pentapetalae</taxon>
        <taxon>rosids</taxon>
        <taxon>fabids</taxon>
        <taxon>Fabales</taxon>
        <taxon>Fabaceae</taxon>
        <taxon>Papilionoideae</taxon>
        <taxon>50 kb inversion clade</taxon>
        <taxon>NPAAA clade</taxon>
        <taxon>indigoferoid/millettioid clade</taxon>
        <taxon>Phaseoleae</taxon>
        <taxon>Vigna</taxon>
    </lineage>
</organism>
<evidence type="ECO:0000256" key="1">
    <source>
        <dbReference type="ARBA" id="ARBA00004191"/>
    </source>
</evidence>
<evidence type="ECO:0000256" key="5">
    <source>
        <dbReference type="ARBA" id="ARBA00022801"/>
    </source>
</evidence>